<dbReference type="AlphaFoldDB" id="A0A7C8Z386"/>
<proteinExistence type="predicted"/>
<protein>
    <submittedName>
        <fullName evidence="1">Uncharacterized protein</fullName>
    </submittedName>
</protein>
<reference evidence="1" key="1">
    <citation type="journal article" date="2013" name="J. Plant Res.">
        <title>Effect of fungi and light on seed germination of three Opuntia species from semiarid lands of central Mexico.</title>
        <authorList>
            <person name="Delgado-Sanchez P."/>
            <person name="Jimenez-Bremont J.F."/>
            <person name="Guerrero-Gonzalez Mde L."/>
            <person name="Flores J."/>
        </authorList>
    </citation>
    <scope>NUCLEOTIDE SEQUENCE</scope>
    <source>
        <tissue evidence="1">Cladode</tissue>
    </source>
</reference>
<name>A0A7C8Z386_OPUST</name>
<organism evidence="1">
    <name type="scientific">Opuntia streptacantha</name>
    <name type="common">Prickly pear cactus</name>
    <name type="synonym">Opuntia cardona</name>
    <dbReference type="NCBI Taxonomy" id="393608"/>
    <lineage>
        <taxon>Eukaryota</taxon>
        <taxon>Viridiplantae</taxon>
        <taxon>Streptophyta</taxon>
        <taxon>Embryophyta</taxon>
        <taxon>Tracheophyta</taxon>
        <taxon>Spermatophyta</taxon>
        <taxon>Magnoliopsida</taxon>
        <taxon>eudicotyledons</taxon>
        <taxon>Gunneridae</taxon>
        <taxon>Pentapetalae</taxon>
        <taxon>Caryophyllales</taxon>
        <taxon>Cactineae</taxon>
        <taxon>Cactaceae</taxon>
        <taxon>Opuntioideae</taxon>
        <taxon>Opuntia</taxon>
    </lineage>
</organism>
<evidence type="ECO:0000313" key="1">
    <source>
        <dbReference type="EMBL" id="MBA4633074.1"/>
    </source>
</evidence>
<reference evidence="1" key="2">
    <citation type="submission" date="2020-07" db="EMBL/GenBank/DDBJ databases">
        <authorList>
            <person name="Vera ALvarez R."/>
            <person name="Arias-Moreno D.M."/>
            <person name="Jimenez-Jacinto V."/>
            <person name="Jimenez-Bremont J.F."/>
            <person name="Swaminathan K."/>
            <person name="Moose S.P."/>
            <person name="Guerrero-Gonzalez M.L."/>
            <person name="Marino-Ramirez L."/>
            <person name="Landsman D."/>
            <person name="Rodriguez-Kessler M."/>
            <person name="Delgado-Sanchez P."/>
        </authorList>
    </citation>
    <scope>NUCLEOTIDE SEQUENCE</scope>
    <source>
        <tissue evidence="1">Cladode</tissue>
    </source>
</reference>
<sequence>MPFCSGTCLATFSLWKLKNTNLPRKSDRPVLRLITNDGFSSALHTIKPRRCFTGLTPIRFRETMVSWRRPWKAVHLSSCGLSRLGRRLQLGVHRGAIRLLDAAVAISSA</sequence>
<accession>A0A7C8Z386</accession>
<dbReference type="EMBL" id="GISG01085538">
    <property type="protein sequence ID" value="MBA4633074.1"/>
    <property type="molecule type" value="Transcribed_RNA"/>
</dbReference>